<dbReference type="Proteomes" id="UP001295469">
    <property type="component" value="Chromosome A08"/>
</dbReference>
<accession>A0A817A4J2</accession>
<organism evidence="1">
    <name type="scientific">Brassica napus</name>
    <name type="common">Rape</name>
    <dbReference type="NCBI Taxonomy" id="3708"/>
    <lineage>
        <taxon>Eukaryota</taxon>
        <taxon>Viridiplantae</taxon>
        <taxon>Streptophyta</taxon>
        <taxon>Embryophyta</taxon>
        <taxon>Tracheophyta</taxon>
        <taxon>Spermatophyta</taxon>
        <taxon>Magnoliopsida</taxon>
        <taxon>eudicotyledons</taxon>
        <taxon>Gunneridae</taxon>
        <taxon>Pentapetalae</taxon>
        <taxon>rosids</taxon>
        <taxon>malvids</taxon>
        <taxon>Brassicales</taxon>
        <taxon>Brassicaceae</taxon>
        <taxon>Brassiceae</taxon>
        <taxon>Brassica</taxon>
    </lineage>
</organism>
<gene>
    <name evidence="1" type="ORF">DARMORV10_A08P18930.1</name>
</gene>
<protein>
    <submittedName>
        <fullName evidence="1">(rape) hypothetical protein</fullName>
    </submittedName>
</protein>
<evidence type="ECO:0000313" key="1">
    <source>
        <dbReference type="EMBL" id="CAF2242608.1"/>
    </source>
</evidence>
<proteinExistence type="predicted"/>
<dbReference type="EMBL" id="HG994362">
    <property type="protein sequence ID" value="CAF2242608.1"/>
    <property type="molecule type" value="Genomic_DNA"/>
</dbReference>
<dbReference type="AlphaFoldDB" id="A0A817A4J2"/>
<sequence length="201" mass="23371">METGKSATQLIDTLVLDTGALSPMKWKTSERKNCDDSRTYIYIEKDCISGAKEYYSFTCITGFNTWVNRGSTNGSKREIEDGFLLHRVSFSHFVTYTINLSGQFKKKNQTIFPPFENDNGKADQEYCLGEYGVKKPRRHWITYLSAAFDQSLFIAENKDCVQEIWQQHYIIQWNARSMKPRSSEYTSVVNCYKQEIRTLTI</sequence>
<name>A0A817A4J2_BRANA</name>
<reference evidence="1" key="1">
    <citation type="submission" date="2021-01" db="EMBL/GenBank/DDBJ databases">
        <authorList>
            <consortium name="Genoscope - CEA"/>
            <person name="William W."/>
        </authorList>
    </citation>
    <scope>NUCLEOTIDE SEQUENCE</scope>
</reference>